<organism evidence="1 2">
    <name type="scientific">Ichthyophthirius multifiliis</name>
    <name type="common">White spot disease agent</name>
    <name type="synonym">Ich</name>
    <dbReference type="NCBI Taxonomy" id="5932"/>
    <lineage>
        <taxon>Eukaryota</taxon>
        <taxon>Sar</taxon>
        <taxon>Alveolata</taxon>
        <taxon>Ciliophora</taxon>
        <taxon>Intramacronucleata</taxon>
        <taxon>Oligohymenophorea</taxon>
        <taxon>Hymenostomatida</taxon>
        <taxon>Ophryoglenina</taxon>
        <taxon>Ichthyophthirius</taxon>
    </lineage>
</organism>
<reference evidence="1 2" key="1">
    <citation type="submission" date="2011-07" db="EMBL/GenBank/DDBJ databases">
        <authorList>
            <person name="Coyne R."/>
            <person name="Brami D."/>
            <person name="Johnson J."/>
            <person name="Hostetler J."/>
            <person name="Hannick L."/>
            <person name="Clark T."/>
            <person name="Cassidy-Hanley D."/>
            <person name="Inman J."/>
        </authorList>
    </citation>
    <scope>NUCLEOTIDE SEQUENCE [LARGE SCALE GENOMIC DNA]</scope>
    <source>
        <strain evidence="1 2">G5</strain>
    </source>
</reference>
<feature type="non-terminal residue" evidence="1">
    <location>
        <position position="1"/>
    </location>
</feature>
<sequence length="221" mass="27163">YNQQEIPTHQLGLFQFIQKPIISLRNFFILHVFLSNQLTDYYIQRLIIIRFPSDLEISLIFTLKCERKAHLYIFQQEDKYNDNCQNFIQIQNYQIKQYTFWQSYASSYIQFIICTHFQYQKIAHRVILILKYLILSNLRIFRFQRILNLIDQVHFCIENLMKFFFYHIFTRTFFIRTLTCYFLNSIQGLNHFYNLYISIKQCMCFELKNFRAYTSISKIQA</sequence>
<keyword evidence="2" id="KW-1185">Reference proteome</keyword>
<name>G0R399_ICHMU</name>
<protein>
    <submittedName>
        <fullName evidence="1">Uncharacterized protein</fullName>
    </submittedName>
</protein>
<evidence type="ECO:0000313" key="1">
    <source>
        <dbReference type="EMBL" id="EGR28073.1"/>
    </source>
</evidence>
<evidence type="ECO:0000313" key="2">
    <source>
        <dbReference type="Proteomes" id="UP000008983"/>
    </source>
</evidence>
<gene>
    <name evidence="1" type="ORF">IMG5_183980</name>
</gene>
<dbReference type="Proteomes" id="UP000008983">
    <property type="component" value="Unassembled WGS sequence"/>
</dbReference>
<accession>G0R399</accession>
<dbReference type="RefSeq" id="XP_004027418.1">
    <property type="nucleotide sequence ID" value="XM_004027369.1"/>
</dbReference>
<dbReference type="EMBL" id="GL984295">
    <property type="protein sequence ID" value="EGR28073.1"/>
    <property type="molecule type" value="Genomic_DNA"/>
</dbReference>
<dbReference type="AlphaFoldDB" id="G0R399"/>
<dbReference type="InParanoid" id="G0R399"/>
<dbReference type="GeneID" id="14904132"/>
<proteinExistence type="predicted"/>